<dbReference type="AlphaFoldDB" id="A0A4P8YEF0"/>
<dbReference type="Pfam" id="PF10881">
    <property type="entry name" value="DUF2726"/>
    <property type="match status" value="1"/>
</dbReference>
<keyword evidence="3" id="KW-1185">Reference proteome</keyword>
<name>A0A4P8YEF0_9ENTR</name>
<gene>
    <name evidence="2" type="ORF">FEM41_04670</name>
</gene>
<feature type="domain" description="DUF2726" evidence="1">
    <location>
        <begin position="55"/>
        <end position="163"/>
    </location>
</feature>
<dbReference type="InterPro" id="IPR024402">
    <property type="entry name" value="DUF2726"/>
</dbReference>
<evidence type="ECO:0000313" key="3">
    <source>
        <dbReference type="Proteomes" id="UP000302163"/>
    </source>
</evidence>
<dbReference type="OrthoDB" id="5679025at2"/>
<proteinExistence type="predicted"/>
<reference evidence="2 3" key="1">
    <citation type="submission" date="2019-05" db="EMBL/GenBank/DDBJ databases">
        <title>Complete genome sequence of Izhakiella calystegiae KSNA2, an endophyte isolated from beach morning glory (Calystegia soldanella).</title>
        <authorList>
            <person name="Jiang L."/>
            <person name="Jeong J.C."/>
            <person name="Kim C.Y."/>
            <person name="Kim D.H."/>
            <person name="Kim S.W."/>
            <person name="Lee j."/>
        </authorList>
    </citation>
    <scope>NUCLEOTIDE SEQUENCE [LARGE SCALE GENOMIC DNA]</scope>
    <source>
        <strain evidence="2 3">KSNA2</strain>
    </source>
</reference>
<dbReference type="Proteomes" id="UP000302163">
    <property type="component" value="Chromosome"/>
</dbReference>
<evidence type="ECO:0000313" key="2">
    <source>
        <dbReference type="EMBL" id="QCT18995.1"/>
    </source>
</evidence>
<evidence type="ECO:0000259" key="1">
    <source>
        <dbReference type="Pfam" id="PF10881"/>
    </source>
</evidence>
<dbReference type="KEGG" id="izh:FEM41_04670"/>
<protein>
    <submittedName>
        <fullName evidence="2">DUF2726 domain-containing protein</fullName>
    </submittedName>
</protein>
<dbReference type="RefSeq" id="WP_138094884.1">
    <property type="nucleotide sequence ID" value="NZ_CP040428.1"/>
</dbReference>
<accession>A0A4P8YEF0</accession>
<dbReference type="EMBL" id="CP040428">
    <property type="protein sequence ID" value="QCT18995.1"/>
    <property type="molecule type" value="Genomic_DNA"/>
</dbReference>
<dbReference type="Gene3D" id="3.40.960.10">
    <property type="entry name" value="VSR Endonuclease"/>
    <property type="match status" value="1"/>
</dbReference>
<organism evidence="2 3">
    <name type="scientific">Jejubacter calystegiae</name>
    <dbReference type="NCBI Taxonomy" id="2579935"/>
    <lineage>
        <taxon>Bacteria</taxon>
        <taxon>Pseudomonadati</taxon>
        <taxon>Pseudomonadota</taxon>
        <taxon>Gammaproteobacteria</taxon>
        <taxon>Enterobacterales</taxon>
        <taxon>Enterobacteriaceae</taxon>
        <taxon>Jejubacter</taxon>
    </lineage>
</organism>
<sequence length="177" mass="20544">MKMETLLVIVLFAILIYLLIARGKKRYRPTNTSKARSVSNIADQLYFVETASFEKRNLMNKKEYYLFRNIEAYLQKNHPTFRVFPQVSMGEFLSSKSDNAYSSINSKRVDFIIISKFGQPCIAIEYQGTGHYQNNAISRDAVKKEACRKAGIRYIEFEASYRDEDMASIGRYLSQLQ</sequence>